<gene>
    <name evidence="1" type="ORF">EHE22_08790</name>
</gene>
<dbReference type="AlphaFoldDB" id="A0A7Y3WWT1"/>
<evidence type="ECO:0000313" key="2">
    <source>
        <dbReference type="Proteomes" id="UP000526233"/>
    </source>
</evidence>
<dbReference type="EMBL" id="PKQI01000002">
    <property type="protein sequence ID" value="NNV20519.1"/>
    <property type="molecule type" value="Genomic_DNA"/>
</dbReference>
<evidence type="ECO:0000313" key="1">
    <source>
        <dbReference type="EMBL" id="NNV20519.1"/>
    </source>
</evidence>
<name>A0A7Y3WWT1_9HYPH</name>
<protein>
    <submittedName>
        <fullName evidence="1">Uncharacterized protein</fullName>
    </submittedName>
</protein>
<accession>A0A7Y3WWT1</accession>
<dbReference type="Proteomes" id="UP000526233">
    <property type="component" value="Unassembled WGS sequence"/>
</dbReference>
<sequence length="310" mass="32476">MADNFDKFRPDWTVGTLTLTGGSTAFTATNAELILAAIREGDAIITPSGFFLPIETLAEDGLTGTLSNPAPATAGGTFDTRIRYQSDNSRFTGALLALTRQLTGGNLQSFGNLQGLQDLMPIFLGPGSVGLISKSELSVQDPNGSLGKLAALTLGNRQVLQTDAAGNLKSVALTPSRFLLTDANGDVSQPESIPFGVNLAGSNGNMDFAQIQQKNSFVMANNAVIWFYRSGLLLVNDISDGSVGLFVMGGNGGGSVVKLAGGFRFDTNVGTAGKVNVFFASNEANHYEIQNLTGGPITLRTIFLVTREAV</sequence>
<reference evidence="1 2" key="1">
    <citation type="submission" date="2018-11" db="EMBL/GenBank/DDBJ databases">
        <title>Genome sequencing and analysis.</title>
        <authorList>
            <person name="Huang Y.-T."/>
        </authorList>
    </citation>
    <scope>NUCLEOTIDE SEQUENCE [LARGE SCALE GENOMIC DNA]</scope>
    <source>
        <strain evidence="1 2">SHIN</strain>
    </source>
</reference>
<organism evidence="1 2">
    <name type="scientific">Brucella pseudogrignonensis</name>
    <dbReference type="NCBI Taxonomy" id="419475"/>
    <lineage>
        <taxon>Bacteria</taxon>
        <taxon>Pseudomonadati</taxon>
        <taxon>Pseudomonadota</taxon>
        <taxon>Alphaproteobacteria</taxon>
        <taxon>Hyphomicrobiales</taxon>
        <taxon>Brucellaceae</taxon>
        <taxon>Brucella/Ochrobactrum group</taxon>
        <taxon>Brucella</taxon>
    </lineage>
</organism>
<dbReference type="RefSeq" id="WP_171379838.1">
    <property type="nucleotide sequence ID" value="NZ_PKQI01000002.1"/>
</dbReference>
<comment type="caution">
    <text evidence="1">The sequence shown here is derived from an EMBL/GenBank/DDBJ whole genome shotgun (WGS) entry which is preliminary data.</text>
</comment>
<proteinExistence type="predicted"/>